<protein>
    <submittedName>
        <fullName evidence="1">Uncharacterized protein</fullName>
    </submittedName>
</protein>
<reference evidence="1 2" key="1">
    <citation type="submission" date="2018-08" db="EMBL/GenBank/DDBJ databases">
        <title>A genome reference for cultivated species of the human gut microbiota.</title>
        <authorList>
            <person name="Zou Y."/>
            <person name="Xue W."/>
            <person name="Luo G."/>
        </authorList>
    </citation>
    <scope>NUCLEOTIDE SEQUENCE [LARGE SCALE GENOMIC DNA]</scope>
    <source>
        <strain evidence="1 2">OM07-13</strain>
    </source>
</reference>
<sequence length="74" mass="8520">MELIMDKNTAVRTATIDECITLLSFVLQETEEIFKAEYDESYDFEGAEKLCHEAYCEGLTDAIQKISKLKHKNI</sequence>
<name>A0A3E4YLI4_9FIRM</name>
<dbReference type="AlphaFoldDB" id="A0A3E4YLI4"/>
<proteinExistence type="predicted"/>
<evidence type="ECO:0000313" key="2">
    <source>
        <dbReference type="Proteomes" id="UP000260758"/>
    </source>
</evidence>
<dbReference type="EMBL" id="QSTP01000001">
    <property type="protein sequence ID" value="RGM75585.1"/>
    <property type="molecule type" value="Genomic_DNA"/>
</dbReference>
<accession>A0A3E4YLI4</accession>
<dbReference type="Proteomes" id="UP000260758">
    <property type="component" value="Unassembled WGS sequence"/>
</dbReference>
<comment type="caution">
    <text evidence="1">The sequence shown here is derived from an EMBL/GenBank/DDBJ whole genome shotgun (WGS) entry which is preliminary data.</text>
</comment>
<evidence type="ECO:0000313" key="1">
    <source>
        <dbReference type="EMBL" id="RGM75585.1"/>
    </source>
</evidence>
<organism evidence="1 2">
    <name type="scientific">Agathobacter rectalis</name>
    <dbReference type="NCBI Taxonomy" id="39491"/>
    <lineage>
        <taxon>Bacteria</taxon>
        <taxon>Bacillati</taxon>
        <taxon>Bacillota</taxon>
        <taxon>Clostridia</taxon>
        <taxon>Lachnospirales</taxon>
        <taxon>Lachnospiraceae</taxon>
        <taxon>Agathobacter</taxon>
    </lineage>
</organism>
<gene>
    <name evidence="1" type="ORF">DXB99_03390</name>
</gene>